<protein>
    <recommendedName>
        <fullName evidence="4">Phage holin family protein</fullName>
    </recommendedName>
</protein>
<evidence type="ECO:0008006" key="4">
    <source>
        <dbReference type="Google" id="ProtNLM"/>
    </source>
</evidence>
<dbReference type="Proteomes" id="UP000829647">
    <property type="component" value="Chromosome"/>
</dbReference>
<keyword evidence="1" id="KW-0812">Transmembrane</keyword>
<proteinExistence type="predicted"/>
<organism evidence="2 3">
    <name type="scientific">Hymenobacter sublimis</name>
    <dbReference type="NCBI Taxonomy" id="2933777"/>
    <lineage>
        <taxon>Bacteria</taxon>
        <taxon>Pseudomonadati</taxon>
        <taxon>Bacteroidota</taxon>
        <taxon>Cytophagia</taxon>
        <taxon>Cytophagales</taxon>
        <taxon>Hymenobacteraceae</taxon>
        <taxon>Hymenobacter</taxon>
    </lineage>
</organism>
<gene>
    <name evidence="2" type="ORF">MWH26_17895</name>
</gene>
<accession>A0ABY4J8B7</accession>
<evidence type="ECO:0000256" key="1">
    <source>
        <dbReference type="SAM" id="Phobius"/>
    </source>
</evidence>
<evidence type="ECO:0000313" key="2">
    <source>
        <dbReference type="EMBL" id="UPL49048.1"/>
    </source>
</evidence>
<sequence length="111" mass="11692">MRLAPKQATKPRLVRGLVARRPPQLRNMYAQAARARVSLPSKTTSIQKVRRVAAPAHGTEVGLGTTVLGVLGLVVLPLALLGLLIWGGPVWAILAGLAALAVLVAYLDPFA</sequence>
<feature type="transmembrane region" description="Helical" evidence="1">
    <location>
        <begin position="61"/>
        <end position="84"/>
    </location>
</feature>
<dbReference type="EMBL" id="CP095848">
    <property type="protein sequence ID" value="UPL49048.1"/>
    <property type="molecule type" value="Genomic_DNA"/>
</dbReference>
<dbReference type="RefSeq" id="WP_247975348.1">
    <property type="nucleotide sequence ID" value="NZ_CP095848.1"/>
</dbReference>
<reference evidence="2 3" key="1">
    <citation type="submission" date="2022-04" db="EMBL/GenBank/DDBJ databases">
        <title>Hymenobacter sp. isolated from the air.</title>
        <authorList>
            <person name="Won M."/>
            <person name="Lee C.-M."/>
            <person name="Woen H.-Y."/>
            <person name="Kwon S.-W."/>
        </authorList>
    </citation>
    <scope>NUCLEOTIDE SEQUENCE [LARGE SCALE GENOMIC DNA]</scope>
    <source>
        <strain evidence="3">5516 S-25</strain>
    </source>
</reference>
<keyword evidence="3" id="KW-1185">Reference proteome</keyword>
<evidence type="ECO:0000313" key="3">
    <source>
        <dbReference type="Proteomes" id="UP000829647"/>
    </source>
</evidence>
<name>A0ABY4J8B7_9BACT</name>
<feature type="transmembrane region" description="Helical" evidence="1">
    <location>
        <begin position="90"/>
        <end position="107"/>
    </location>
</feature>
<keyword evidence="1" id="KW-0472">Membrane</keyword>
<keyword evidence="1" id="KW-1133">Transmembrane helix</keyword>